<dbReference type="InterPro" id="IPR040626">
    <property type="entry name" value="Pepdidase_M14_N"/>
</dbReference>
<dbReference type="EMBL" id="CAJFDH010000002">
    <property type="protein sequence ID" value="CAD5212064.1"/>
    <property type="molecule type" value="Genomic_DNA"/>
</dbReference>
<dbReference type="OrthoDB" id="10253041at2759"/>
<dbReference type="InterPro" id="IPR050821">
    <property type="entry name" value="Cytosolic_carboxypeptidase"/>
</dbReference>
<evidence type="ECO:0000313" key="5">
    <source>
        <dbReference type="EMBL" id="CAD5212064.1"/>
    </source>
</evidence>
<organism evidence="5 6">
    <name type="scientific">Bursaphelenchus okinawaensis</name>
    <dbReference type="NCBI Taxonomy" id="465554"/>
    <lineage>
        <taxon>Eukaryota</taxon>
        <taxon>Metazoa</taxon>
        <taxon>Ecdysozoa</taxon>
        <taxon>Nematoda</taxon>
        <taxon>Chromadorea</taxon>
        <taxon>Rhabditida</taxon>
        <taxon>Tylenchina</taxon>
        <taxon>Tylenchomorpha</taxon>
        <taxon>Aphelenchoidea</taxon>
        <taxon>Aphelenchoididae</taxon>
        <taxon>Bursaphelenchus</taxon>
    </lineage>
</organism>
<evidence type="ECO:0000256" key="3">
    <source>
        <dbReference type="PROSITE-ProRule" id="PRU01379"/>
    </source>
</evidence>
<feature type="domain" description="Peptidase M14" evidence="4">
    <location>
        <begin position="149"/>
        <end position="419"/>
    </location>
</feature>
<dbReference type="Gene3D" id="3.40.630.10">
    <property type="entry name" value="Zn peptidases"/>
    <property type="match status" value="1"/>
</dbReference>
<dbReference type="InterPro" id="IPR000834">
    <property type="entry name" value="Peptidase_M14"/>
</dbReference>
<dbReference type="PROSITE" id="PS52035">
    <property type="entry name" value="PEPTIDASE_M14"/>
    <property type="match status" value="1"/>
</dbReference>
<protein>
    <recommendedName>
        <fullName evidence="4">Peptidase M14 domain-containing protein</fullName>
    </recommendedName>
</protein>
<evidence type="ECO:0000256" key="1">
    <source>
        <dbReference type="ARBA" id="ARBA00001947"/>
    </source>
</evidence>
<dbReference type="AlphaFoldDB" id="A0A811KAT3"/>
<evidence type="ECO:0000313" key="6">
    <source>
        <dbReference type="Proteomes" id="UP000614601"/>
    </source>
</evidence>
<evidence type="ECO:0000259" key="4">
    <source>
        <dbReference type="PROSITE" id="PS52035"/>
    </source>
</evidence>
<feature type="active site" description="Proton donor/acceptor" evidence="3">
    <location>
        <position position="385"/>
    </location>
</feature>
<comment type="caution">
    <text evidence="5">The sequence shown here is derived from an EMBL/GenBank/DDBJ whole genome shotgun (WGS) entry which is preliminary data.</text>
</comment>
<dbReference type="SUPFAM" id="SSF53187">
    <property type="entry name" value="Zn-dependent exopeptidases"/>
    <property type="match status" value="1"/>
</dbReference>
<dbReference type="Pfam" id="PF00246">
    <property type="entry name" value="Peptidase_M14"/>
    <property type="match status" value="1"/>
</dbReference>
<dbReference type="Pfam" id="PF18027">
    <property type="entry name" value="Pepdidase_M14_N"/>
    <property type="match status" value="1"/>
</dbReference>
<keyword evidence="6" id="KW-1185">Reference proteome</keyword>
<dbReference type="Proteomes" id="UP000614601">
    <property type="component" value="Unassembled WGS sequence"/>
</dbReference>
<dbReference type="Gene3D" id="2.60.40.3120">
    <property type="match status" value="1"/>
</dbReference>
<dbReference type="GO" id="GO:0008270">
    <property type="term" value="F:zinc ion binding"/>
    <property type="evidence" value="ECO:0007669"/>
    <property type="project" value="InterPro"/>
</dbReference>
<proteinExistence type="inferred from homology"/>
<dbReference type="GO" id="GO:0004181">
    <property type="term" value="F:metallocarboxypeptidase activity"/>
    <property type="evidence" value="ECO:0007669"/>
    <property type="project" value="InterPro"/>
</dbReference>
<comment type="similarity">
    <text evidence="2 3">Belongs to the peptidase M14 family.</text>
</comment>
<accession>A0A811KAT3</accession>
<dbReference type="PANTHER" id="PTHR12756">
    <property type="entry name" value="CYTOSOLIC CARBOXYPEPTIDASE"/>
    <property type="match status" value="1"/>
</dbReference>
<evidence type="ECO:0000256" key="2">
    <source>
        <dbReference type="ARBA" id="ARBA00005988"/>
    </source>
</evidence>
<reference evidence="5" key="1">
    <citation type="submission" date="2020-09" db="EMBL/GenBank/DDBJ databases">
        <authorList>
            <person name="Kikuchi T."/>
        </authorList>
    </citation>
    <scope>NUCLEOTIDE SEQUENCE</scope>
    <source>
        <strain evidence="5">SH1</strain>
    </source>
</reference>
<dbReference type="EMBL" id="CAJFCW020000002">
    <property type="protein sequence ID" value="CAG9094997.1"/>
    <property type="molecule type" value="Genomic_DNA"/>
</dbReference>
<dbReference type="PANTHER" id="PTHR12756:SF9">
    <property type="entry name" value="CYTOSOLIC CARBOXYPEPTIDASE 6"/>
    <property type="match status" value="1"/>
</dbReference>
<gene>
    <name evidence="5" type="ORF">BOKJ2_LOCUS4016</name>
</gene>
<dbReference type="Proteomes" id="UP000783686">
    <property type="component" value="Unassembled WGS sequence"/>
</dbReference>
<sequence length="466" mass="54238">MALPPPIIGNVTTTQDTMPQGHLIFDANFECGNLGRVDELSMFEYDLFIRPDTCNPKYRVWFYFSVKNIQPNQRVMFNVVNFSKLRNLFDTGQASPVYREHGDVVGTEWARIAPKNIYYYRSQVHGDRFILSFVHVFKNVTSCEFAYCIPYSYTQLQDFLTLLEQKNLNYFKREALCYTVQKRRVDLVTVTSHENMMNESRKEKVIFITARVHPGESPSSHVLHGFLDFILSNDKRAKKLRSLYIFKIVPMLNPDGVFLGNYRCSLMGFDLNRQWQHPSVWAHPTIAATKALLLHYNTSSRSEVVMCLDLHAHSQRTNSFLYGNMNTISPRKCNQQLLLPYALAELTEDYSLQYTQFNTDAEKAGTNRRTMGELLDDSCMCYTMEVSFFSYKQKDNPDEQATPYLKSGYELLGQNLGIALHKYYDFMTNPTKLTIDREFESFLSKRCVRTYRANRNRSKGNERSTE</sequence>
<dbReference type="GO" id="GO:0006508">
    <property type="term" value="P:proteolysis"/>
    <property type="evidence" value="ECO:0007669"/>
    <property type="project" value="InterPro"/>
</dbReference>
<name>A0A811KAT3_9BILA</name>
<comment type="cofactor">
    <cofactor evidence="1">
        <name>Zn(2+)</name>
        <dbReference type="ChEBI" id="CHEBI:29105"/>
    </cofactor>
</comment>